<dbReference type="PANTHER" id="PTHR10954">
    <property type="entry name" value="RIBONUCLEASE H2 SUBUNIT A"/>
    <property type="match status" value="1"/>
</dbReference>
<reference evidence="18" key="1">
    <citation type="journal article" date="2020" name="mSystems">
        <title>Genome- and Community-Level Interaction Insights into Carbon Utilization and Element Cycling Functions of Hydrothermarchaeota in Hydrothermal Sediment.</title>
        <authorList>
            <person name="Zhou Z."/>
            <person name="Liu Y."/>
            <person name="Xu W."/>
            <person name="Pan J."/>
            <person name="Luo Z.H."/>
            <person name="Li M."/>
        </authorList>
    </citation>
    <scope>NUCLEOTIDE SEQUENCE [LARGE SCALE GENOMIC DNA]</scope>
    <source>
        <strain evidence="18">SpSt-524</strain>
    </source>
</reference>
<keyword evidence="10 14" id="KW-0479">Metal-binding</keyword>
<feature type="binding site" evidence="14 15">
    <location>
        <position position="19"/>
    </location>
    <ligand>
        <name>a divalent metal cation</name>
        <dbReference type="ChEBI" id="CHEBI:60240"/>
    </ligand>
</feature>
<dbReference type="PROSITE" id="PS51975">
    <property type="entry name" value="RNASE_H_2"/>
    <property type="match status" value="1"/>
</dbReference>
<dbReference type="NCBIfam" id="NF000595">
    <property type="entry name" value="PRK00015.1-3"/>
    <property type="match status" value="1"/>
</dbReference>
<evidence type="ECO:0000256" key="12">
    <source>
        <dbReference type="ARBA" id="ARBA00022801"/>
    </source>
</evidence>
<feature type="binding site" evidence="14 15">
    <location>
        <position position="113"/>
    </location>
    <ligand>
        <name>a divalent metal cation</name>
        <dbReference type="ChEBI" id="CHEBI:60240"/>
    </ligand>
</feature>
<evidence type="ECO:0000256" key="8">
    <source>
        <dbReference type="ARBA" id="ARBA00022490"/>
    </source>
</evidence>
<dbReference type="RefSeq" id="WP_409654269.1">
    <property type="nucleotide sequence ID" value="NZ_JBKBUW010000004.1"/>
</dbReference>
<evidence type="ECO:0000256" key="5">
    <source>
        <dbReference type="ARBA" id="ARBA00007383"/>
    </source>
</evidence>
<comment type="function">
    <text evidence="3 14 16">Endonuclease that specifically degrades the RNA of RNA-DNA hybrids.</text>
</comment>
<comment type="similarity">
    <text evidence="5 14 16">Belongs to the RNase HII family.</text>
</comment>
<dbReference type="InterPro" id="IPR012337">
    <property type="entry name" value="RNaseH-like_sf"/>
</dbReference>
<evidence type="ECO:0000256" key="16">
    <source>
        <dbReference type="RuleBase" id="RU003515"/>
    </source>
</evidence>
<evidence type="ECO:0000256" key="2">
    <source>
        <dbReference type="ARBA" id="ARBA00001946"/>
    </source>
</evidence>
<dbReference type="InterPro" id="IPR001352">
    <property type="entry name" value="RNase_HII/HIII"/>
</dbReference>
<comment type="cofactor">
    <cofactor evidence="2">
        <name>Mg(2+)</name>
        <dbReference type="ChEBI" id="CHEBI:18420"/>
    </cofactor>
</comment>
<comment type="caution">
    <text evidence="18">The sequence shown here is derived from an EMBL/GenBank/DDBJ whole genome shotgun (WGS) entry which is preliminary data.</text>
</comment>
<keyword evidence="11 14" id="KW-0255">Endonuclease</keyword>
<evidence type="ECO:0000256" key="3">
    <source>
        <dbReference type="ARBA" id="ARBA00004065"/>
    </source>
</evidence>
<dbReference type="InterPro" id="IPR036397">
    <property type="entry name" value="RNaseH_sf"/>
</dbReference>
<dbReference type="SUPFAM" id="SSF53098">
    <property type="entry name" value="Ribonuclease H-like"/>
    <property type="match status" value="1"/>
</dbReference>
<keyword evidence="13 14" id="KW-0464">Manganese</keyword>
<evidence type="ECO:0000313" key="18">
    <source>
        <dbReference type="EMBL" id="HFG20365.1"/>
    </source>
</evidence>
<dbReference type="GO" id="GO:0006298">
    <property type="term" value="P:mismatch repair"/>
    <property type="evidence" value="ECO:0007669"/>
    <property type="project" value="TreeGrafter"/>
</dbReference>
<dbReference type="Gene3D" id="3.30.420.10">
    <property type="entry name" value="Ribonuclease H-like superfamily/Ribonuclease H"/>
    <property type="match status" value="1"/>
</dbReference>
<gene>
    <name evidence="14" type="primary">rnhB</name>
    <name evidence="18" type="ORF">ENS82_06530</name>
</gene>
<dbReference type="EC" id="3.1.26.4" evidence="6 14"/>
<comment type="subcellular location">
    <subcellularLocation>
        <location evidence="4 14">Cytoplasm</location>
    </subcellularLocation>
</comment>
<dbReference type="NCBIfam" id="NF010538">
    <property type="entry name" value="PRK13926.1"/>
    <property type="match status" value="1"/>
</dbReference>
<keyword evidence="8 14" id="KW-0963">Cytoplasm</keyword>
<proteinExistence type="inferred from homology"/>
<evidence type="ECO:0000256" key="7">
    <source>
        <dbReference type="ARBA" id="ARBA00019179"/>
    </source>
</evidence>
<evidence type="ECO:0000256" key="1">
    <source>
        <dbReference type="ARBA" id="ARBA00000077"/>
    </source>
</evidence>
<evidence type="ECO:0000256" key="6">
    <source>
        <dbReference type="ARBA" id="ARBA00012180"/>
    </source>
</evidence>
<keyword evidence="9 14" id="KW-0540">Nuclease</keyword>
<organism evidence="18">
    <name type="scientific">Meiothermus ruber</name>
    <dbReference type="NCBI Taxonomy" id="277"/>
    <lineage>
        <taxon>Bacteria</taxon>
        <taxon>Thermotogati</taxon>
        <taxon>Deinococcota</taxon>
        <taxon>Deinococci</taxon>
        <taxon>Thermales</taxon>
        <taxon>Thermaceae</taxon>
        <taxon>Meiothermus</taxon>
    </lineage>
</organism>
<keyword evidence="12 14" id="KW-0378">Hydrolase</keyword>
<name>A0A7C3HZK6_MEIRU</name>
<dbReference type="CDD" id="cd07182">
    <property type="entry name" value="RNase_HII_bacteria_HII_like"/>
    <property type="match status" value="1"/>
</dbReference>
<dbReference type="GO" id="GO:0030145">
    <property type="term" value="F:manganese ion binding"/>
    <property type="evidence" value="ECO:0007669"/>
    <property type="project" value="UniProtKB-UniRule"/>
</dbReference>
<evidence type="ECO:0000256" key="13">
    <source>
        <dbReference type="ARBA" id="ARBA00023211"/>
    </source>
</evidence>
<dbReference type="GO" id="GO:0003723">
    <property type="term" value="F:RNA binding"/>
    <property type="evidence" value="ECO:0007669"/>
    <property type="project" value="UniProtKB-UniRule"/>
</dbReference>
<dbReference type="AlphaFoldDB" id="A0A7C3HZK6"/>
<feature type="domain" description="RNase H type-2" evidence="17">
    <location>
        <begin position="13"/>
        <end position="215"/>
    </location>
</feature>
<evidence type="ECO:0000256" key="4">
    <source>
        <dbReference type="ARBA" id="ARBA00004496"/>
    </source>
</evidence>
<dbReference type="EMBL" id="DSWI01000014">
    <property type="protein sequence ID" value="HFG20365.1"/>
    <property type="molecule type" value="Genomic_DNA"/>
</dbReference>
<evidence type="ECO:0000256" key="10">
    <source>
        <dbReference type="ARBA" id="ARBA00022723"/>
    </source>
</evidence>
<comment type="catalytic activity">
    <reaction evidence="1 14 15 16">
        <text>Endonucleolytic cleavage to 5'-phosphomonoester.</text>
        <dbReference type="EC" id="3.1.26.4"/>
    </reaction>
</comment>
<dbReference type="InterPro" id="IPR024567">
    <property type="entry name" value="RNase_HII/HIII_dom"/>
</dbReference>
<evidence type="ECO:0000256" key="11">
    <source>
        <dbReference type="ARBA" id="ARBA00022759"/>
    </source>
</evidence>
<feature type="binding site" evidence="14 15">
    <location>
        <position position="20"/>
    </location>
    <ligand>
        <name>a divalent metal cation</name>
        <dbReference type="ChEBI" id="CHEBI:60240"/>
    </ligand>
</feature>
<dbReference type="GO" id="GO:0004523">
    <property type="term" value="F:RNA-DNA hybrid ribonuclease activity"/>
    <property type="evidence" value="ECO:0007669"/>
    <property type="project" value="UniProtKB-UniRule"/>
</dbReference>
<dbReference type="InterPro" id="IPR022898">
    <property type="entry name" value="RNase_HII"/>
</dbReference>
<dbReference type="Pfam" id="PF01351">
    <property type="entry name" value="RNase_HII"/>
    <property type="match status" value="1"/>
</dbReference>
<comment type="cofactor">
    <cofactor evidence="14 15">
        <name>Mn(2+)</name>
        <dbReference type="ChEBI" id="CHEBI:29035"/>
    </cofactor>
    <cofactor evidence="14 15">
        <name>Mg(2+)</name>
        <dbReference type="ChEBI" id="CHEBI:18420"/>
    </cofactor>
    <text evidence="14 15">Manganese or magnesium. Binds 1 divalent metal ion per monomer in the absence of substrate. May bind a second metal ion after substrate binding.</text>
</comment>
<dbReference type="GO" id="GO:0005737">
    <property type="term" value="C:cytoplasm"/>
    <property type="evidence" value="ECO:0007669"/>
    <property type="project" value="UniProtKB-SubCell"/>
</dbReference>
<protein>
    <recommendedName>
        <fullName evidence="7 14">Ribonuclease HII</fullName>
        <shortName evidence="14">RNase HII</shortName>
        <ecNumber evidence="6 14">3.1.26.4</ecNumber>
    </recommendedName>
</protein>
<dbReference type="PANTHER" id="PTHR10954:SF18">
    <property type="entry name" value="RIBONUCLEASE HII"/>
    <property type="match status" value="1"/>
</dbReference>
<dbReference type="GO" id="GO:0032299">
    <property type="term" value="C:ribonuclease H2 complex"/>
    <property type="evidence" value="ECO:0007669"/>
    <property type="project" value="TreeGrafter"/>
</dbReference>
<dbReference type="GO" id="GO:0043137">
    <property type="term" value="P:DNA replication, removal of RNA primer"/>
    <property type="evidence" value="ECO:0007669"/>
    <property type="project" value="TreeGrafter"/>
</dbReference>
<dbReference type="HAMAP" id="MF_00052_B">
    <property type="entry name" value="RNase_HII_B"/>
    <property type="match status" value="1"/>
</dbReference>
<evidence type="ECO:0000256" key="14">
    <source>
        <dbReference type="HAMAP-Rule" id="MF_00052"/>
    </source>
</evidence>
<sequence>MLKLESDWWRMGLRVAGVDEAGRGALAGPVVAAAVILPPPKGQAQYPFYDSKILTPKARNRLEAQIRAVALAWGVGWAEVAEIDRLGILKATHLAAARALEQLEVPPEALLTDYLRLEGEWRRYLRKNPSRPDSLYLLRCPPKADQHSPTVAAASILAKVARDRYMEALEQQYPGYGFAQHKGYGTALHLQALERLGPCAVHRHSFAPVAQAGLF</sequence>
<evidence type="ECO:0000259" key="17">
    <source>
        <dbReference type="PROSITE" id="PS51975"/>
    </source>
</evidence>
<accession>A0A7C3HZK6</accession>
<evidence type="ECO:0000256" key="9">
    <source>
        <dbReference type="ARBA" id="ARBA00022722"/>
    </source>
</evidence>
<evidence type="ECO:0000256" key="15">
    <source>
        <dbReference type="PROSITE-ProRule" id="PRU01319"/>
    </source>
</evidence>